<name>A0AAD7G9W9_MYCRO</name>
<accession>A0AAD7G9W9</accession>
<reference evidence="1" key="1">
    <citation type="submission" date="2023-03" db="EMBL/GenBank/DDBJ databases">
        <title>Massive genome expansion in bonnet fungi (Mycena s.s.) driven by repeated elements and novel gene families across ecological guilds.</title>
        <authorList>
            <consortium name="Lawrence Berkeley National Laboratory"/>
            <person name="Harder C.B."/>
            <person name="Miyauchi S."/>
            <person name="Viragh M."/>
            <person name="Kuo A."/>
            <person name="Thoen E."/>
            <person name="Andreopoulos B."/>
            <person name="Lu D."/>
            <person name="Skrede I."/>
            <person name="Drula E."/>
            <person name="Henrissat B."/>
            <person name="Morin E."/>
            <person name="Kohler A."/>
            <person name="Barry K."/>
            <person name="LaButti K."/>
            <person name="Morin E."/>
            <person name="Salamov A."/>
            <person name="Lipzen A."/>
            <person name="Mereny Z."/>
            <person name="Hegedus B."/>
            <person name="Baldrian P."/>
            <person name="Stursova M."/>
            <person name="Weitz H."/>
            <person name="Taylor A."/>
            <person name="Grigoriev I.V."/>
            <person name="Nagy L.G."/>
            <person name="Martin F."/>
            <person name="Kauserud H."/>
        </authorList>
    </citation>
    <scope>NUCLEOTIDE SEQUENCE</scope>
    <source>
        <strain evidence="1">CBHHK067</strain>
    </source>
</reference>
<comment type="caution">
    <text evidence="1">The sequence shown here is derived from an EMBL/GenBank/DDBJ whole genome shotgun (WGS) entry which is preliminary data.</text>
</comment>
<dbReference type="EMBL" id="JARKIE010000156">
    <property type="protein sequence ID" value="KAJ7674312.1"/>
    <property type="molecule type" value="Genomic_DNA"/>
</dbReference>
<evidence type="ECO:0000313" key="2">
    <source>
        <dbReference type="Proteomes" id="UP001221757"/>
    </source>
</evidence>
<evidence type="ECO:0000313" key="1">
    <source>
        <dbReference type="EMBL" id="KAJ7674312.1"/>
    </source>
</evidence>
<dbReference type="Proteomes" id="UP001221757">
    <property type="component" value="Unassembled WGS sequence"/>
</dbReference>
<protein>
    <submittedName>
        <fullName evidence="1">Uncharacterized protein</fullName>
    </submittedName>
</protein>
<sequence length="436" mass="49213">MDPLKLSDLHDVQDWNTFNPSMKGYIPPQQMELWHFRCYDIETQIRLFTDTDYMRDNDAPFIALSMAQARATSLTIRDEIFAVPLSPREMKFLATHLGNAHASRHIVQRTEITFKTDSVFMAERKTAVLRQLKASDGDVITETRIATLDVLKAGSHELSTAPMDNSHFATMFIILPSFTDSADIRLHATHESVTSTVTLPKDTSQSFSTVGVYTGVSDARIEVGADDEVVCITYHIHAVPHDDPHVVPRLEYLSGALPPLRDAFCAWRHALNSGAAAPRLMLLFLCGKPNYASYFKLSDATLLCHLAPLAKAYGFTLYIGHLLHKRSTTQEVYHPYKEYFGLNGDDLDPSNLVMPDDAEVDYEWDELRTLGGEIVARPALEDLATQILTTDDNLQDQLMEVLLNDDDDYEIEYESPYYANVVYKHIREPSFLFIAA</sequence>
<gene>
    <name evidence="1" type="ORF">B0H17DRAFT_1140648</name>
</gene>
<organism evidence="1 2">
    <name type="scientific">Mycena rosella</name>
    <name type="common">Pink bonnet</name>
    <name type="synonym">Agaricus rosellus</name>
    <dbReference type="NCBI Taxonomy" id="1033263"/>
    <lineage>
        <taxon>Eukaryota</taxon>
        <taxon>Fungi</taxon>
        <taxon>Dikarya</taxon>
        <taxon>Basidiomycota</taxon>
        <taxon>Agaricomycotina</taxon>
        <taxon>Agaricomycetes</taxon>
        <taxon>Agaricomycetidae</taxon>
        <taxon>Agaricales</taxon>
        <taxon>Marasmiineae</taxon>
        <taxon>Mycenaceae</taxon>
        <taxon>Mycena</taxon>
    </lineage>
</organism>
<keyword evidence="2" id="KW-1185">Reference proteome</keyword>
<dbReference type="AlphaFoldDB" id="A0AAD7G9W9"/>
<proteinExistence type="predicted"/>